<dbReference type="PROSITE" id="PS50109">
    <property type="entry name" value="HIS_KIN"/>
    <property type="match status" value="1"/>
</dbReference>
<evidence type="ECO:0000256" key="9">
    <source>
        <dbReference type="ARBA" id="ARBA00023136"/>
    </source>
</evidence>
<dbReference type="CDD" id="cd16922">
    <property type="entry name" value="HATPase_EvgS-ArcB-TorS-like"/>
    <property type="match status" value="1"/>
</dbReference>
<evidence type="ECO:0000256" key="8">
    <source>
        <dbReference type="ARBA" id="ARBA00023012"/>
    </source>
</evidence>
<dbReference type="Gene3D" id="3.30.565.10">
    <property type="entry name" value="Histidine kinase-like ATPase, C-terminal domain"/>
    <property type="match status" value="1"/>
</dbReference>
<keyword evidence="15" id="KW-1185">Reference proteome</keyword>
<dbReference type="InterPro" id="IPR011006">
    <property type="entry name" value="CheY-like_superfamily"/>
</dbReference>
<dbReference type="InterPro" id="IPR036097">
    <property type="entry name" value="HisK_dim/P_sf"/>
</dbReference>
<dbReference type="HOGENOM" id="CLU_000445_114_15_12"/>
<evidence type="ECO:0000313" key="15">
    <source>
        <dbReference type="Proteomes" id="UP000005737"/>
    </source>
</evidence>
<dbReference type="GO" id="GO:0005886">
    <property type="term" value="C:plasma membrane"/>
    <property type="evidence" value="ECO:0007669"/>
    <property type="project" value="UniProtKB-SubCell"/>
</dbReference>
<dbReference type="EMBL" id="JH597773">
    <property type="protein sequence ID" value="EHQ07024.1"/>
    <property type="molecule type" value="Genomic_DNA"/>
</dbReference>
<dbReference type="InterPro" id="IPR007895">
    <property type="entry name" value="MASE1"/>
</dbReference>
<keyword evidence="7 11" id="KW-1133">Transmembrane helix</keyword>
<dbReference type="AlphaFoldDB" id="H2CIK8"/>
<dbReference type="Proteomes" id="UP000005737">
    <property type="component" value="Unassembled WGS sequence"/>
</dbReference>
<reference evidence="14 15" key="1">
    <citation type="submission" date="2011-10" db="EMBL/GenBank/DDBJ databases">
        <title>The Improved High-Quality Draft genome of Leptonema illini DSM 21528.</title>
        <authorList>
            <consortium name="US DOE Joint Genome Institute (JGI-PGF)"/>
            <person name="Lucas S."/>
            <person name="Copeland A."/>
            <person name="Lapidus A."/>
            <person name="Glavina del Rio T."/>
            <person name="Dalin E."/>
            <person name="Tice H."/>
            <person name="Bruce D."/>
            <person name="Goodwin L."/>
            <person name="Pitluck S."/>
            <person name="Peters L."/>
            <person name="Mikhailova N."/>
            <person name="Held B."/>
            <person name="Kyrpides N."/>
            <person name="Mavromatis K."/>
            <person name="Ivanova N."/>
            <person name="Markowitz V."/>
            <person name="Cheng J.-F."/>
            <person name="Hugenholtz P."/>
            <person name="Woyke T."/>
            <person name="Wu D."/>
            <person name="Gronow S."/>
            <person name="Wellnitz S."/>
            <person name="Brambilla E.-M."/>
            <person name="Klenk H.-P."/>
            <person name="Eisen J.A."/>
        </authorList>
    </citation>
    <scope>NUCLEOTIDE SEQUENCE [LARGE SCALE GENOMIC DNA]</scope>
    <source>
        <strain evidence="14 15">DSM 21528</strain>
    </source>
</reference>
<dbReference type="Pfam" id="PF00512">
    <property type="entry name" value="HisKA"/>
    <property type="match status" value="1"/>
</dbReference>
<feature type="domain" description="Response regulatory" evidence="13">
    <location>
        <begin position="565"/>
        <end position="679"/>
    </location>
</feature>
<evidence type="ECO:0000256" key="7">
    <source>
        <dbReference type="ARBA" id="ARBA00022989"/>
    </source>
</evidence>
<evidence type="ECO:0000256" key="10">
    <source>
        <dbReference type="PROSITE-ProRule" id="PRU00169"/>
    </source>
</evidence>
<dbReference type="SUPFAM" id="SSF47384">
    <property type="entry name" value="Homodimeric domain of signal transducing histidine kinase"/>
    <property type="match status" value="1"/>
</dbReference>
<dbReference type="PANTHER" id="PTHR45339">
    <property type="entry name" value="HYBRID SIGNAL TRANSDUCTION HISTIDINE KINASE J"/>
    <property type="match status" value="1"/>
</dbReference>
<evidence type="ECO:0000256" key="11">
    <source>
        <dbReference type="SAM" id="Phobius"/>
    </source>
</evidence>
<feature type="modified residue" description="4-aspartylphosphate" evidence="10">
    <location>
        <position position="614"/>
    </location>
</feature>
<feature type="transmembrane region" description="Helical" evidence="11">
    <location>
        <begin position="269"/>
        <end position="289"/>
    </location>
</feature>
<dbReference type="RefSeq" id="WP_002772744.1">
    <property type="nucleotide sequence ID" value="NZ_JH597773.1"/>
</dbReference>
<dbReference type="PRINTS" id="PR00344">
    <property type="entry name" value="BCTRLSENSOR"/>
</dbReference>
<evidence type="ECO:0000256" key="6">
    <source>
        <dbReference type="ARBA" id="ARBA00022692"/>
    </source>
</evidence>
<dbReference type="SMART" id="SM00448">
    <property type="entry name" value="REC"/>
    <property type="match status" value="1"/>
</dbReference>
<feature type="transmembrane region" description="Helical" evidence="11">
    <location>
        <begin position="187"/>
        <end position="206"/>
    </location>
</feature>
<evidence type="ECO:0000313" key="14">
    <source>
        <dbReference type="EMBL" id="EHQ07024.1"/>
    </source>
</evidence>
<feature type="transmembrane region" description="Helical" evidence="11">
    <location>
        <begin position="80"/>
        <end position="99"/>
    </location>
</feature>
<dbReference type="STRING" id="183.GCA_002009735_01391"/>
<feature type="domain" description="Histidine kinase" evidence="12">
    <location>
        <begin position="319"/>
        <end position="540"/>
    </location>
</feature>
<dbReference type="CDD" id="cd17546">
    <property type="entry name" value="REC_hyHK_CKI1_RcsC-like"/>
    <property type="match status" value="1"/>
</dbReference>
<feature type="transmembrane region" description="Helical" evidence="11">
    <location>
        <begin position="41"/>
        <end position="60"/>
    </location>
</feature>
<feature type="transmembrane region" description="Helical" evidence="11">
    <location>
        <begin position="237"/>
        <end position="257"/>
    </location>
</feature>
<proteinExistence type="predicted"/>
<dbReference type="InterPro" id="IPR003594">
    <property type="entry name" value="HATPase_dom"/>
</dbReference>
<dbReference type="Pfam" id="PF02518">
    <property type="entry name" value="HATPase_c"/>
    <property type="match status" value="1"/>
</dbReference>
<dbReference type="Pfam" id="PF00072">
    <property type="entry name" value="Response_reg"/>
    <property type="match status" value="1"/>
</dbReference>
<keyword evidence="14" id="KW-0808">Transferase</keyword>
<comment type="catalytic activity">
    <reaction evidence="1">
        <text>ATP + protein L-histidine = ADP + protein N-phospho-L-histidine.</text>
        <dbReference type="EC" id="2.7.13.3"/>
    </reaction>
</comment>
<feature type="transmembrane region" description="Helical" evidence="11">
    <location>
        <begin position="12"/>
        <end position="29"/>
    </location>
</feature>
<organism evidence="14 15">
    <name type="scientific">Leptonema illini DSM 21528</name>
    <dbReference type="NCBI Taxonomy" id="929563"/>
    <lineage>
        <taxon>Bacteria</taxon>
        <taxon>Pseudomonadati</taxon>
        <taxon>Spirochaetota</taxon>
        <taxon>Spirochaetia</taxon>
        <taxon>Leptospirales</taxon>
        <taxon>Leptospiraceae</taxon>
        <taxon>Leptonema</taxon>
    </lineage>
</organism>
<feature type="transmembrane region" description="Helical" evidence="11">
    <location>
        <begin position="149"/>
        <end position="175"/>
    </location>
</feature>
<dbReference type="InterPro" id="IPR004358">
    <property type="entry name" value="Sig_transdc_His_kin-like_C"/>
</dbReference>
<dbReference type="InterPro" id="IPR003661">
    <property type="entry name" value="HisK_dim/P_dom"/>
</dbReference>
<dbReference type="PROSITE" id="PS50110">
    <property type="entry name" value="RESPONSE_REGULATORY"/>
    <property type="match status" value="1"/>
</dbReference>
<comment type="subcellular location">
    <subcellularLocation>
        <location evidence="2">Cell membrane</location>
        <topology evidence="2">Multi-pass membrane protein</topology>
    </subcellularLocation>
</comment>
<gene>
    <name evidence="14" type="ORF">Lepil_2348</name>
</gene>
<dbReference type="Pfam" id="PF05231">
    <property type="entry name" value="MASE1"/>
    <property type="match status" value="1"/>
</dbReference>
<dbReference type="FunFam" id="3.30.565.10:FF:000010">
    <property type="entry name" value="Sensor histidine kinase RcsC"/>
    <property type="match status" value="1"/>
</dbReference>
<keyword evidence="9 11" id="KW-0472">Membrane</keyword>
<keyword evidence="5 10" id="KW-0597">Phosphoprotein</keyword>
<evidence type="ECO:0000256" key="3">
    <source>
        <dbReference type="ARBA" id="ARBA00012438"/>
    </source>
</evidence>
<feature type="transmembrane region" description="Helical" evidence="11">
    <location>
        <begin position="119"/>
        <end position="143"/>
    </location>
</feature>
<dbReference type="SUPFAM" id="SSF55874">
    <property type="entry name" value="ATPase domain of HSP90 chaperone/DNA topoisomerase II/histidine kinase"/>
    <property type="match status" value="1"/>
</dbReference>
<evidence type="ECO:0000259" key="13">
    <source>
        <dbReference type="PROSITE" id="PS50110"/>
    </source>
</evidence>
<accession>H2CIK8</accession>
<keyword evidence="6 11" id="KW-0812">Transmembrane</keyword>
<dbReference type="InterPro" id="IPR005467">
    <property type="entry name" value="His_kinase_dom"/>
</dbReference>
<dbReference type="Gene3D" id="1.10.287.130">
    <property type="match status" value="1"/>
</dbReference>
<name>H2CIK8_9LEPT</name>
<dbReference type="PANTHER" id="PTHR45339:SF1">
    <property type="entry name" value="HYBRID SIGNAL TRANSDUCTION HISTIDINE KINASE J"/>
    <property type="match status" value="1"/>
</dbReference>
<dbReference type="SMART" id="SM00387">
    <property type="entry name" value="HATPase_c"/>
    <property type="match status" value="1"/>
</dbReference>
<dbReference type="GO" id="GO:0000155">
    <property type="term" value="F:phosphorelay sensor kinase activity"/>
    <property type="evidence" value="ECO:0007669"/>
    <property type="project" value="InterPro"/>
</dbReference>
<evidence type="ECO:0000259" key="12">
    <source>
        <dbReference type="PROSITE" id="PS50109"/>
    </source>
</evidence>
<dbReference type="CDD" id="cd00082">
    <property type="entry name" value="HisKA"/>
    <property type="match status" value="1"/>
</dbReference>
<keyword evidence="4" id="KW-1003">Cell membrane</keyword>
<dbReference type="InterPro" id="IPR001789">
    <property type="entry name" value="Sig_transdc_resp-reg_receiver"/>
</dbReference>
<protein>
    <recommendedName>
        <fullName evidence="3">histidine kinase</fullName>
        <ecNumber evidence="3">2.7.13.3</ecNumber>
    </recommendedName>
</protein>
<keyword evidence="14" id="KW-0418">Kinase</keyword>
<dbReference type="InterPro" id="IPR036890">
    <property type="entry name" value="HATPase_C_sf"/>
</dbReference>
<keyword evidence="8" id="KW-0902">Two-component regulatory system</keyword>
<dbReference type="SMART" id="SM00388">
    <property type="entry name" value="HisKA"/>
    <property type="match status" value="1"/>
</dbReference>
<dbReference type="SUPFAM" id="SSF52172">
    <property type="entry name" value="CheY-like"/>
    <property type="match status" value="1"/>
</dbReference>
<sequence>MTVRVLWKNPVVVFVGVVLAYAVTGRLGLQLSFVNSNVTLVWPPTGIATAALLLFGIRYWPAVFAGALIVNLWNGNQAAVAASIAVGKTAAIVVAWYFLGHRFRIHHDLSRVRDVMAILFWGGSIAPIISACWGTATLVFSGIAPAEAALSIALVWWVGDGMGILLLLPLLLVYSQRPSQRLDWRRLTEWVLSLAILAAVGDVVFIGPFGQLSGYPLIYLLFPFMIWLSVRFGSRGASVALFLTAVFSVWSTLRGFGPFQREDVHESLIFLHTYLFFTALSTLLLGAVIEEKRRIMHQLMQERMRSEEASRLKSEFLANMSHEIRTPMSAILGYADLLESDSLEPSTKRSYVRTIRRNGEHLLQILDDILDISRIESGRLTVEPVDIYLSEMMNEMAELFSMRAEQKGLAFHVAVDPGAPVVIKSDPLRLRQILVNLIGNAIKFTEHGYVSVAMSSTEMHDCCELRFTIRDTGPGISGPERERLFQPFVQGNSTVSRSFGGTGLGLAISSRLAAALGGHIELESEPGRGSTFTVQLRIPAAHCIHEITEATDVRSSTENGRESLRVLLAEDSPDLQILIRHMLESTGCTVELASNGQEAVIAAQAAPFDIIFMDVQMPVMDGLRATQELRRLGYAGPVVALTAHAMTEERNRCLAAGMNEHISKPVRRQALIDVIARFTVSASDSR</sequence>
<evidence type="ECO:0000256" key="4">
    <source>
        <dbReference type="ARBA" id="ARBA00022475"/>
    </source>
</evidence>
<dbReference type="Gene3D" id="3.40.50.2300">
    <property type="match status" value="1"/>
</dbReference>
<evidence type="ECO:0000256" key="5">
    <source>
        <dbReference type="ARBA" id="ARBA00022553"/>
    </source>
</evidence>
<evidence type="ECO:0000256" key="2">
    <source>
        <dbReference type="ARBA" id="ARBA00004651"/>
    </source>
</evidence>
<dbReference type="EC" id="2.7.13.3" evidence="3"/>
<evidence type="ECO:0000256" key="1">
    <source>
        <dbReference type="ARBA" id="ARBA00000085"/>
    </source>
</evidence>